<dbReference type="RefSeq" id="WP_055766700.1">
    <property type="nucleotide sequence ID" value="NZ_LDJG01000032.1"/>
</dbReference>
<evidence type="ECO:0000256" key="1">
    <source>
        <dbReference type="SAM" id="Phobius"/>
    </source>
</evidence>
<feature type="transmembrane region" description="Helical" evidence="1">
    <location>
        <begin position="279"/>
        <end position="296"/>
    </location>
</feature>
<feature type="transmembrane region" description="Helical" evidence="1">
    <location>
        <begin position="89"/>
        <end position="109"/>
    </location>
</feature>
<organism evidence="2 3">
    <name type="scientific">Stenotrophomonas nitritireducens</name>
    <dbReference type="NCBI Taxonomy" id="83617"/>
    <lineage>
        <taxon>Bacteria</taxon>
        <taxon>Pseudomonadati</taxon>
        <taxon>Pseudomonadota</taxon>
        <taxon>Gammaproteobacteria</taxon>
        <taxon>Lysobacterales</taxon>
        <taxon>Lysobacteraceae</taxon>
        <taxon>Stenotrophomonas</taxon>
    </lineage>
</organism>
<keyword evidence="1" id="KW-0812">Transmembrane</keyword>
<feature type="transmembrane region" description="Helical" evidence="1">
    <location>
        <begin position="115"/>
        <end position="136"/>
    </location>
</feature>
<dbReference type="Proteomes" id="UP000050902">
    <property type="component" value="Unassembled WGS sequence"/>
</dbReference>
<protein>
    <submittedName>
        <fullName evidence="2">Uncharacterized protein</fullName>
    </submittedName>
</protein>
<keyword evidence="1" id="KW-0472">Membrane</keyword>
<dbReference type="EMBL" id="LDJG01000032">
    <property type="protein sequence ID" value="KRG54319.1"/>
    <property type="molecule type" value="Genomic_DNA"/>
</dbReference>
<feature type="transmembrane region" description="Helical" evidence="1">
    <location>
        <begin position="302"/>
        <end position="329"/>
    </location>
</feature>
<feature type="transmembrane region" description="Helical" evidence="1">
    <location>
        <begin position="249"/>
        <end position="267"/>
    </location>
</feature>
<feature type="transmembrane region" description="Helical" evidence="1">
    <location>
        <begin position="50"/>
        <end position="77"/>
    </location>
</feature>
<evidence type="ECO:0000313" key="2">
    <source>
        <dbReference type="EMBL" id="KRG54319.1"/>
    </source>
</evidence>
<feature type="transmembrane region" description="Helical" evidence="1">
    <location>
        <begin position="188"/>
        <end position="207"/>
    </location>
</feature>
<feature type="transmembrane region" description="Helical" evidence="1">
    <location>
        <begin position="22"/>
        <end position="44"/>
    </location>
</feature>
<accession>A0ABR5NGD1</accession>
<evidence type="ECO:0000313" key="3">
    <source>
        <dbReference type="Proteomes" id="UP000050902"/>
    </source>
</evidence>
<name>A0ABR5NGD1_9GAMM</name>
<keyword evidence="3" id="KW-1185">Reference proteome</keyword>
<gene>
    <name evidence="2" type="ORF">ABB22_16225</name>
</gene>
<reference evidence="2 3" key="1">
    <citation type="submission" date="2015-05" db="EMBL/GenBank/DDBJ databases">
        <title>Genome sequencing and analysis of members of genus Stenotrophomonas.</title>
        <authorList>
            <person name="Patil P.P."/>
            <person name="Midha S."/>
            <person name="Patil P.B."/>
        </authorList>
    </citation>
    <scope>NUCLEOTIDE SEQUENCE [LARGE SCALE GENOMIC DNA]</scope>
    <source>
        <strain evidence="2 3">DSM 12575</strain>
    </source>
</reference>
<feature type="transmembrane region" description="Helical" evidence="1">
    <location>
        <begin position="219"/>
        <end position="243"/>
    </location>
</feature>
<proteinExistence type="predicted"/>
<feature type="transmembrane region" description="Helical" evidence="1">
    <location>
        <begin position="148"/>
        <end position="168"/>
    </location>
</feature>
<comment type="caution">
    <text evidence="2">The sequence shown here is derived from an EMBL/GenBank/DDBJ whole genome shotgun (WGS) entry which is preliminary data.</text>
</comment>
<sequence length="413" mass="42208">MSGLAFAQAPPPSHPLRFLATALLWGVLAGAWLLAGGGALLLSLHAPATIALAHVFALGVLGNAMLGSLVQFLPVAAGSPVPLARGVPLLHIAFNLGVALLLPAIAWHAPGCGLVAAPLLLGTLMLSAGAVLVAVARGNGARTVRCGIGLAAAALLAAIGLGGALLAMRLGWLAPALPLTGLHAGFGLLGWVLGLLAAVGSVVMPMLQGTRPLPPAWLWGWLLLLGGVLLVVLAEAVGIALPIPLVRTLPAVPLLLFSAAVIAMQLRAPHRRGTLLRRFWALGAVALAGAALAMPLPGNGVLAGVLVLAVGFPALMLGMLLEIAGFLAWMELRRRMPRGTRVPGVGSLSGEPHKRRAWELHALAALALVAACLWPELARAAGALVLLAWLHAASALWRCWRSAMAWQPQAPAA</sequence>
<keyword evidence="1" id="KW-1133">Transmembrane helix</keyword>